<keyword evidence="3" id="KW-0997">Cell inner membrane</keyword>
<dbReference type="InterPro" id="IPR050093">
    <property type="entry name" value="ABC_SmlMolc_Importer"/>
</dbReference>
<dbReference type="PANTHER" id="PTHR42781">
    <property type="entry name" value="SPERMIDINE/PUTRESCINE IMPORT ATP-BINDING PROTEIN POTA"/>
    <property type="match status" value="1"/>
</dbReference>
<dbReference type="PANTHER" id="PTHR42781:SF1">
    <property type="entry name" value="THIAMINE IMPORT ATP-BINDING PROTEIN THIQ"/>
    <property type="match status" value="1"/>
</dbReference>
<evidence type="ECO:0000256" key="3">
    <source>
        <dbReference type="ARBA" id="ARBA00022519"/>
    </source>
</evidence>
<keyword evidence="5 9" id="KW-0067">ATP-binding</keyword>
<dbReference type="SUPFAM" id="SSF52540">
    <property type="entry name" value="P-loop containing nucleoside triphosphate hydrolases"/>
    <property type="match status" value="1"/>
</dbReference>
<keyword evidence="4" id="KW-0547">Nucleotide-binding</keyword>
<dbReference type="SMART" id="SM00382">
    <property type="entry name" value="AAA"/>
    <property type="match status" value="1"/>
</dbReference>
<dbReference type="NCBIfam" id="TIGR01277">
    <property type="entry name" value="thiQ"/>
    <property type="match status" value="1"/>
</dbReference>
<dbReference type="PROSITE" id="PS00211">
    <property type="entry name" value="ABC_TRANSPORTER_1"/>
    <property type="match status" value="1"/>
</dbReference>
<accession>A0ABU5DVB0</accession>
<evidence type="ECO:0000256" key="7">
    <source>
        <dbReference type="ARBA" id="ARBA00023136"/>
    </source>
</evidence>
<evidence type="ECO:0000256" key="5">
    <source>
        <dbReference type="ARBA" id="ARBA00022840"/>
    </source>
</evidence>
<evidence type="ECO:0000313" key="9">
    <source>
        <dbReference type="EMBL" id="MDY0871224.1"/>
    </source>
</evidence>
<dbReference type="InterPro" id="IPR005968">
    <property type="entry name" value="Thiamine_ABC_ThiQ"/>
</dbReference>
<gene>
    <name evidence="9" type="primary">thiQ</name>
    <name evidence="9" type="ORF">SMD31_04805</name>
</gene>
<dbReference type="InterPro" id="IPR003439">
    <property type="entry name" value="ABC_transporter-like_ATP-bd"/>
</dbReference>
<evidence type="ECO:0000259" key="8">
    <source>
        <dbReference type="PROSITE" id="PS50893"/>
    </source>
</evidence>
<keyword evidence="1" id="KW-0813">Transport</keyword>
<proteinExistence type="predicted"/>
<organism evidence="9 10">
    <name type="scientific">Dongia rigui</name>
    <dbReference type="NCBI Taxonomy" id="940149"/>
    <lineage>
        <taxon>Bacteria</taxon>
        <taxon>Pseudomonadati</taxon>
        <taxon>Pseudomonadota</taxon>
        <taxon>Alphaproteobacteria</taxon>
        <taxon>Rhodospirillales</taxon>
        <taxon>Dongiaceae</taxon>
        <taxon>Dongia</taxon>
    </lineage>
</organism>
<dbReference type="EMBL" id="JAXCLX010000001">
    <property type="protein sequence ID" value="MDY0871224.1"/>
    <property type="molecule type" value="Genomic_DNA"/>
</dbReference>
<evidence type="ECO:0000256" key="1">
    <source>
        <dbReference type="ARBA" id="ARBA00022448"/>
    </source>
</evidence>
<comment type="caution">
    <text evidence="9">The sequence shown here is derived from an EMBL/GenBank/DDBJ whole genome shotgun (WGS) entry which is preliminary data.</text>
</comment>
<dbReference type="InterPro" id="IPR017871">
    <property type="entry name" value="ABC_transporter-like_CS"/>
</dbReference>
<dbReference type="Gene3D" id="3.40.50.300">
    <property type="entry name" value="P-loop containing nucleotide triphosphate hydrolases"/>
    <property type="match status" value="1"/>
</dbReference>
<evidence type="ECO:0000256" key="4">
    <source>
        <dbReference type="ARBA" id="ARBA00022741"/>
    </source>
</evidence>
<sequence length="233" mass="25188">MSYVEIKGVEFTYEDLLMHFDLAVERGEVMAVIGPSGAGKSTLLALVGGFETAQAGRILIDGADITDLPPEVRPVTTLFQDHNLFAHLTVIQNVGLGLHPGLRLMPAEKEQVTWALNEVGLTGFEERLPGQLSGGERQRVAIARCILRRRPVLMLDEAFAALGPALRKEMLELVLSLRTQKDLTVLMVTHDPADALFAADHTAFIAAGKVVTSGRTAAVLASEHPAIRDYLGT</sequence>
<evidence type="ECO:0000313" key="10">
    <source>
        <dbReference type="Proteomes" id="UP001271769"/>
    </source>
</evidence>
<dbReference type="RefSeq" id="WP_320499598.1">
    <property type="nucleotide sequence ID" value="NZ_JAXCLX010000001.1"/>
</dbReference>
<dbReference type="PROSITE" id="PS50893">
    <property type="entry name" value="ABC_TRANSPORTER_2"/>
    <property type="match status" value="1"/>
</dbReference>
<name>A0ABU5DVB0_9PROT</name>
<evidence type="ECO:0000256" key="2">
    <source>
        <dbReference type="ARBA" id="ARBA00022475"/>
    </source>
</evidence>
<keyword evidence="6" id="KW-1278">Translocase</keyword>
<evidence type="ECO:0000256" key="6">
    <source>
        <dbReference type="ARBA" id="ARBA00022967"/>
    </source>
</evidence>
<dbReference type="GO" id="GO:0005524">
    <property type="term" value="F:ATP binding"/>
    <property type="evidence" value="ECO:0007669"/>
    <property type="project" value="UniProtKB-KW"/>
</dbReference>
<reference evidence="9 10" key="1">
    <citation type="journal article" date="2013" name="Antonie Van Leeuwenhoek">
        <title>Dongia rigui sp. nov., isolated from freshwater of a large wetland in Korea.</title>
        <authorList>
            <person name="Baik K.S."/>
            <person name="Hwang Y.M."/>
            <person name="Choi J.S."/>
            <person name="Kwon J."/>
            <person name="Seong C.N."/>
        </authorList>
    </citation>
    <scope>NUCLEOTIDE SEQUENCE [LARGE SCALE GENOMIC DNA]</scope>
    <source>
        <strain evidence="9 10">04SU4-P</strain>
    </source>
</reference>
<keyword evidence="10" id="KW-1185">Reference proteome</keyword>
<dbReference type="Pfam" id="PF00005">
    <property type="entry name" value="ABC_tran"/>
    <property type="match status" value="1"/>
</dbReference>
<keyword evidence="7" id="KW-0472">Membrane</keyword>
<dbReference type="Proteomes" id="UP001271769">
    <property type="component" value="Unassembled WGS sequence"/>
</dbReference>
<protein>
    <submittedName>
        <fullName evidence="9">Thiamine ABC transporter ATP-binding protein</fullName>
    </submittedName>
</protein>
<dbReference type="InterPro" id="IPR027417">
    <property type="entry name" value="P-loop_NTPase"/>
</dbReference>
<feature type="domain" description="ABC transporter" evidence="8">
    <location>
        <begin position="1"/>
        <end position="232"/>
    </location>
</feature>
<dbReference type="InterPro" id="IPR003593">
    <property type="entry name" value="AAA+_ATPase"/>
</dbReference>
<keyword evidence="2" id="KW-1003">Cell membrane</keyword>